<accession>A0A8J3CJK3</accession>
<proteinExistence type="predicted"/>
<dbReference type="EMBL" id="BMMK01000038">
    <property type="protein sequence ID" value="GGM77114.1"/>
    <property type="molecule type" value="Genomic_DNA"/>
</dbReference>
<reference evidence="2" key="1">
    <citation type="journal article" date="2014" name="Int. J. Syst. Evol. Microbiol.">
        <title>Complete genome sequence of Corynebacterium casei LMG S-19264T (=DSM 44701T), isolated from a smear-ripened cheese.</title>
        <authorList>
            <consortium name="US DOE Joint Genome Institute (JGI-PGF)"/>
            <person name="Walter F."/>
            <person name="Albersmeier A."/>
            <person name="Kalinowski J."/>
            <person name="Ruckert C."/>
        </authorList>
    </citation>
    <scope>NUCLEOTIDE SEQUENCE</scope>
    <source>
        <strain evidence="2">CGMCC 4.5737</strain>
    </source>
</reference>
<comment type="caution">
    <text evidence="2">The sequence shown here is derived from an EMBL/GenBank/DDBJ whole genome shotgun (WGS) entry which is preliminary data.</text>
</comment>
<organism evidence="2 3">
    <name type="scientific">Longimycelium tulufanense</name>
    <dbReference type="NCBI Taxonomy" id="907463"/>
    <lineage>
        <taxon>Bacteria</taxon>
        <taxon>Bacillati</taxon>
        <taxon>Actinomycetota</taxon>
        <taxon>Actinomycetes</taxon>
        <taxon>Pseudonocardiales</taxon>
        <taxon>Pseudonocardiaceae</taxon>
        <taxon>Longimycelium</taxon>
    </lineage>
</organism>
<gene>
    <name evidence="2" type="ORF">GCM10012275_54700</name>
</gene>
<keyword evidence="3" id="KW-1185">Reference proteome</keyword>
<dbReference type="AlphaFoldDB" id="A0A8J3CJK3"/>
<evidence type="ECO:0000256" key="1">
    <source>
        <dbReference type="SAM" id="MobiDB-lite"/>
    </source>
</evidence>
<reference evidence="2" key="2">
    <citation type="submission" date="2020-09" db="EMBL/GenBank/DDBJ databases">
        <authorList>
            <person name="Sun Q."/>
            <person name="Zhou Y."/>
        </authorList>
    </citation>
    <scope>NUCLEOTIDE SEQUENCE</scope>
    <source>
        <strain evidence="2">CGMCC 4.5737</strain>
    </source>
</reference>
<dbReference type="Proteomes" id="UP000637578">
    <property type="component" value="Unassembled WGS sequence"/>
</dbReference>
<feature type="region of interest" description="Disordered" evidence="1">
    <location>
        <begin position="1"/>
        <end position="24"/>
    </location>
</feature>
<protein>
    <submittedName>
        <fullName evidence="2">Uncharacterized protein</fullName>
    </submittedName>
</protein>
<evidence type="ECO:0000313" key="3">
    <source>
        <dbReference type="Proteomes" id="UP000637578"/>
    </source>
</evidence>
<sequence>MPHHPTPSTLGHVTTRSWRDREDAQRLRDAATRLREATDLARYRQPDHPLSEYVGYAVAELLDAVSRSLDTVGHDVRFAANGVADYILGRTHDTP</sequence>
<name>A0A8J3CJK3_9PSEU</name>
<feature type="compositionally biased region" description="Polar residues" evidence="1">
    <location>
        <begin position="1"/>
        <end position="16"/>
    </location>
</feature>
<evidence type="ECO:0000313" key="2">
    <source>
        <dbReference type="EMBL" id="GGM77114.1"/>
    </source>
</evidence>